<feature type="compositionally biased region" description="Polar residues" evidence="1">
    <location>
        <begin position="77"/>
        <end position="91"/>
    </location>
</feature>
<evidence type="ECO:0000313" key="2">
    <source>
        <dbReference type="EMBL" id="CAD7602449.1"/>
    </source>
</evidence>
<accession>A0A7R9PPR8</accession>
<reference evidence="2" key="1">
    <citation type="submission" date="2020-11" db="EMBL/GenBank/DDBJ databases">
        <authorList>
            <person name="Tran Van P."/>
        </authorList>
    </citation>
    <scope>NUCLEOTIDE SEQUENCE</scope>
</reference>
<gene>
    <name evidence="2" type="ORF">TGEB3V08_LOCUS8339</name>
</gene>
<proteinExistence type="predicted"/>
<organism evidence="2">
    <name type="scientific">Timema genevievae</name>
    <name type="common">Walking stick</name>
    <dbReference type="NCBI Taxonomy" id="629358"/>
    <lineage>
        <taxon>Eukaryota</taxon>
        <taxon>Metazoa</taxon>
        <taxon>Ecdysozoa</taxon>
        <taxon>Arthropoda</taxon>
        <taxon>Hexapoda</taxon>
        <taxon>Insecta</taxon>
        <taxon>Pterygota</taxon>
        <taxon>Neoptera</taxon>
        <taxon>Polyneoptera</taxon>
        <taxon>Phasmatodea</taxon>
        <taxon>Timematodea</taxon>
        <taxon>Timematoidea</taxon>
        <taxon>Timematidae</taxon>
        <taxon>Timema</taxon>
    </lineage>
</organism>
<dbReference type="EMBL" id="OE843183">
    <property type="protein sequence ID" value="CAD7602449.1"/>
    <property type="molecule type" value="Genomic_DNA"/>
</dbReference>
<feature type="region of interest" description="Disordered" evidence="1">
    <location>
        <begin position="73"/>
        <end position="99"/>
    </location>
</feature>
<dbReference type="AlphaFoldDB" id="A0A7R9PPR8"/>
<name>A0A7R9PPR8_TIMGE</name>
<protein>
    <submittedName>
        <fullName evidence="2">Uncharacterized protein</fullName>
    </submittedName>
</protein>
<sequence length="112" mass="12060">MLSSTAEDGKIEVQISVGLLTALVAQSITQGIAMRCDDSDYEALRKELPDKSQKRIYFMTLVPASAVPLQWKEKSGCSDTGTTPAPTSRSPLSPRPQGTKFIRALCSSPCPT</sequence>
<evidence type="ECO:0000256" key="1">
    <source>
        <dbReference type="SAM" id="MobiDB-lite"/>
    </source>
</evidence>